<comment type="caution">
    <text evidence="12">The sequence shown here is derived from an EMBL/GenBank/DDBJ whole genome shotgun (WGS) entry which is preliminary data.</text>
</comment>
<protein>
    <recommendedName>
        <fullName evidence="8">RNA-dependent RNA polymerase</fullName>
        <ecNumber evidence="8">2.7.7.48</ecNumber>
    </recommendedName>
</protein>
<evidence type="ECO:0000256" key="9">
    <source>
        <dbReference type="SAM" id="MobiDB-lite"/>
    </source>
</evidence>
<feature type="compositionally biased region" description="Acidic residues" evidence="9">
    <location>
        <begin position="1288"/>
        <end position="1302"/>
    </location>
</feature>
<evidence type="ECO:0000256" key="1">
    <source>
        <dbReference type="ARBA" id="ARBA00005762"/>
    </source>
</evidence>
<dbReference type="InterPro" id="IPR058752">
    <property type="entry name" value="RDRP_C_head"/>
</dbReference>
<dbReference type="STRING" id="1141098.A0A1Y2DMQ9"/>
<organism evidence="12 13">
    <name type="scientific">Pseudomassariella vexata</name>
    <dbReference type="NCBI Taxonomy" id="1141098"/>
    <lineage>
        <taxon>Eukaryota</taxon>
        <taxon>Fungi</taxon>
        <taxon>Dikarya</taxon>
        <taxon>Ascomycota</taxon>
        <taxon>Pezizomycotina</taxon>
        <taxon>Sordariomycetes</taxon>
        <taxon>Xylariomycetidae</taxon>
        <taxon>Amphisphaeriales</taxon>
        <taxon>Pseudomassariaceae</taxon>
        <taxon>Pseudomassariella</taxon>
    </lineage>
</organism>
<dbReference type="Proteomes" id="UP000193689">
    <property type="component" value="Unassembled WGS sequence"/>
</dbReference>
<dbReference type="GO" id="GO:0003968">
    <property type="term" value="F:RNA-directed RNA polymerase activity"/>
    <property type="evidence" value="ECO:0007669"/>
    <property type="project" value="UniProtKB-KW"/>
</dbReference>
<keyword evidence="2 8" id="KW-0696">RNA-directed RNA polymerase</keyword>
<dbReference type="EMBL" id="MCFJ01000011">
    <property type="protein sequence ID" value="ORY60531.1"/>
    <property type="molecule type" value="Genomic_DNA"/>
</dbReference>
<dbReference type="GO" id="GO:0031380">
    <property type="term" value="C:nuclear RNA-directed RNA polymerase complex"/>
    <property type="evidence" value="ECO:0007669"/>
    <property type="project" value="TreeGrafter"/>
</dbReference>
<sequence length="1311" mass="150070">MRQAWKEWPELTVELRNIPPQTRTVDLWRYFHSFGDIVLAQIIREAKGNSIGVARVRFSPVPERSFWDSETIIIDIQNQCKKVRINLLRFRGVPTIKSPIRAGIEYPEQKTMRPVSLDFGFLSQENSMDIMKTIKHDASSRHQLQMTLDLKYKQLIVRFPCAIPDPRQQEPIAQTKTSEYRMRIQFGHLDKVYRVNIDQTQWALVIPLKSPPAFFRRRRKIEDSHSTVNNRWVENDAWQRTDEIVYHSDLTKDDPVGIKRSHQFINVGRWTTYRLLFRAFDNDDWRVIKNALLDFNIKVMVTNGESFTCQPGRPPTLWDMIDAPVAASANDQLALLHDSDSVHLPFELRYQLEAAISQGVFSEQSLTLEFLKKLEKLNNGQSRFINKAKNMLEYVTDTGKRIFDPMSIFEDRAALTHYPQIGLPEYCNWVRKVIITPSTVYLGSPTVETTNRVLRQYANNANRFIRVQFTDEKIEGRMSSVPNNDRNDPLFRRVYRTLQNGIQIGDRCYEFLAFGNSQFRENGAYFFCPSDSQSCDDIRDWMGDFSHIKVVAKYAARLGQCFSTTRAPQGIAVGQTIKEIAEIETEYWCFSDGVGMISHYLATSIARKLDMHKQGTTPSAFQFRLGGNKGIVVIWPEAKFNEIHLRPSQKKFDSLSKSIEIIRPSRFSVATLNRQTINILSCLGVPDEVFTEMTKNQLAGYELAMTDPDVALKLLERFADENGTAITIAQMIRDGFMTCEEPFMQATLQLWRAWSMKQLREKARIIVENGAHLLGCVDETNTLRGHTREVESDTAKDRSKLPQIFLQIPELDQPNSYKVVEGLCVVGRNPSLHPGDLRVVEAVDVKALRHLRNVVVFPSHGDQDIPSMCSGGDLDGDEFFVLFDPKLIPDEWNHPPMIHDAARAKELNRDVQIKDIVKFFVEYMKNDSLGTIANAHLAMSDCSPQGPKDERCLKLARLHSNAVDYVKTGNPAHITAKLLPVKYPHFMEKNPKSTYRSSRVLGKIYDVVSSIDFSPKYDSPFDKRVLLRYRLSDDLLGRARAVKSQYDMAMRRIMNQREIKTEFEVWSTFVLSKPRVGTDYKVQEDMGFVIVSLRDRFIKACMEAAGAPNRDQAKLYPFVAAMYRITWEEVQLALQECKETWVIEGHLIPKRQTTQEHMPLISFPWLFGQELGRIACNSMGEGLELDHFPAPTVIKTVNGDRITTTGNEAIETEHGKIIHRGAELFRMPETTGENEYEVVASDEYQAYSGEDFSPPNRDELEEAADAKMEPKPQPQGNEADSGEKDAVEEFVEEEAVEEDEGGIDALARLAL</sequence>
<feature type="region of interest" description="Disordered" evidence="9">
    <location>
        <begin position="1246"/>
        <end position="1303"/>
    </location>
</feature>
<evidence type="ECO:0000256" key="7">
    <source>
        <dbReference type="ARBA" id="ARBA00048744"/>
    </source>
</evidence>
<evidence type="ECO:0000256" key="5">
    <source>
        <dbReference type="ARBA" id="ARBA00022884"/>
    </source>
</evidence>
<evidence type="ECO:0000313" key="12">
    <source>
        <dbReference type="EMBL" id="ORY60531.1"/>
    </source>
</evidence>
<evidence type="ECO:0000259" key="10">
    <source>
        <dbReference type="Pfam" id="PF05183"/>
    </source>
</evidence>
<keyword evidence="3 8" id="KW-0808">Transferase</keyword>
<comment type="catalytic activity">
    <reaction evidence="7 8">
        <text>RNA(n) + a ribonucleoside 5'-triphosphate = RNA(n+1) + diphosphate</text>
        <dbReference type="Rhea" id="RHEA:21248"/>
        <dbReference type="Rhea" id="RHEA-COMP:14527"/>
        <dbReference type="Rhea" id="RHEA-COMP:17342"/>
        <dbReference type="ChEBI" id="CHEBI:33019"/>
        <dbReference type="ChEBI" id="CHEBI:61557"/>
        <dbReference type="ChEBI" id="CHEBI:140395"/>
        <dbReference type="EC" id="2.7.7.48"/>
    </reaction>
</comment>
<keyword evidence="6" id="KW-0943">RNA-mediated gene silencing</keyword>
<dbReference type="Pfam" id="PF26253">
    <property type="entry name" value="RdRP_head"/>
    <property type="match status" value="1"/>
</dbReference>
<evidence type="ECO:0000256" key="3">
    <source>
        <dbReference type="ARBA" id="ARBA00022679"/>
    </source>
</evidence>
<dbReference type="InParanoid" id="A0A1Y2DMQ9"/>
<dbReference type="GO" id="GO:0030422">
    <property type="term" value="P:siRNA processing"/>
    <property type="evidence" value="ECO:0007669"/>
    <property type="project" value="TreeGrafter"/>
</dbReference>
<keyword evidence="13" id="KW-1185">Reference proteome</keyword>
<evidence type="ECO:0000259" key="11">
    <source>
        <dbReference type="Pfam" id="PF26253"/>
    </source>
</evidence>
<keyword evidence="5 8" id="KW-0694">RNA-binding</keyword>
<dbReference type="InterPro" id="IPR007855">
    <property type="entry name" value="RDRP"/>
</dbReference>
<dbReference type="GeneID" id="63772664"/>
<dbReference type="GO" id="GO:0003723">
    <property type="term" value="F:RNA binding"/>
    <property type="evidence" value="ECO:0007669"/>
    <property type="project" value="UniProtKB-KW"/>
</dbReference>
<dbReference type="RefSeq" id="XP_040712758.1">
    <property type="nucleotide sequence ID" value="XM_040856452.1"/>
</dbReference>
<feature type="domain" description="RDRP core" evidence="10">
    <location>
        <begin position="435"/>
        <end position="1007"/>
    </location>
</feature>
<evidence type="ECO:0000256" key="6">
    <source>
        <dbReference type="ARBA" id="ARBA00023158"/>
    </source>
</evidence>
<proteinExistence type="inferred from homology"/>
<dbReference type="Pfam" id="PF05183">
    <property type="entry name" value="RdRP"/>
    <property type="match status" value="1"/>
</dbReference>
<dbReference type="CDD" id="cd00590">
    <property type="entry name" value="RRM_SF"/>
    <property type="match status" value="1"/>
</dbReference>
<dbReference type="InterPro" id="IPR035979">
    <property type="entry name" value="RBD_domain_sf"/>
</dbReference>
<comment type="similarity">
    <text evidence="1 8">Belongs to the RdRP family.</text>
</comment>
<dbReference type="PANTHER" id="PTHR23079">
    <property type="entry name" value="RNA-DEPENDENT RNA POLYMERASE"/>
    <property type="match status" value="1"/>
</dbReference>
<name>A0A1Y2DMQ9_9PEZI</name>
<reference evidence="12 13" key="1">
    <citation type="submission" date="2016-07" db="EMBL/GenBank/DDBJ databases">
        <title>Pervasive Adenine N6-methylation of Active Genes in Fungi.</title>
        <authorList>
            <consortium name="DOE Joint Genome Institute"/>
            <person name="Mondo S.J."/>
            <person name="Dannebaum R.O."/>
            <person name="Kuo R.C."/>
            <person name="Labutti K."/>
            <person name="Haridas S."/>
            <person name="Kuo A."/>
            <person name="Salamov A."/>
            <person name="Ahrendt S.R."/>
            <person name="Lipzen A."/>
            <person name="Sullivan W."/>
            <person name="Andreopoulos W.B."/>
            <person name="Clum A."/>
            <person name="Lindquist E."/>
            <person name="Daum C."/>
            <person name="Ramamoorthy G.K."/>
            <person name="Gryganskyi A."/>
            <person name="Culley D."/>
            <person name="Magnuson J.K."/>
            <person name="James T.Y."/>
            <person name="O'Malley M.A."/>
            <person name="Stajich J.E."/>
            <person name="Spatafora J.W."/>
            <person name="Visel A."/>
            <person name="Grigoriev I.V."/>
        </authorList>
    </citation>
    <scope>NUCLEOTIDE SEQUENCE [LARGE SCALE GENOMIC DNA]</scope>
    <source>
        <strain evidence="12 13">CBS 129021</strain>
    </source>
</reference>
<dbReference type="OrthoDB" id="6513042at2759"/>
<evidence type="ECO:0000256" key="8">
    <source>
        <dbReference type="RuleBase" id="RU363098"/>
    </source>
</evidence>
<dbReference type="PANTHER" id="PTHR23079:SF55">
    <property type="entry name" value="RNA-DIRECTED RNA POLYMERASE"/>
    <property type="match status" value="1"/>
</dbReference>
<dbReference type="SUPFAM" id="SSF54928">
    <property type="entry name" value="RNA-binding domain, RBD"/>
    <property type="match status" value="1"/>
</dbReference>
<dbReference type="EC" id="2.7.7.48" evidence="8"/>
<gene>
    <name evidence="12" type="ORF">BCR38DRAFT_348882</name>
</gene>
<keyword evidence="4 8" id="KW-0548">Nucleotidyltransferase</keyword>
<evidence type="ECO:0000256" key="2">
    <source>
        <dbReference type="ARBA" id="ARBA00022484"/>
    </source>
</evidence>
<evidence type="ECO:0000256" key="4">
    <source>
        <dbReference type="ARBA" id="ARBA00022695"/>
    </source>
</evidence>
<feature type="domain" description="RDRP C-terminal head" evidence="11">
    <location>
        <begin position="1032"/>
        <end position="1178"/>
    </location>
</feature>
<evidence type="ECO:0000313" key="13">
    <source>
        <dbReference type="Proteomes" id="UP000193689"/>
    </source>
</evidence>
<accession>A0A1Y2DMQ9</accession>
<dbReference type="InterPro" id="IPR057596">
    <property type="entry name" value="RDRP_core"/>
</dbReference>